<dbReference type="AlphaFoldDB" id="A0A5J6ZC19"/>
<proteinExistence type="inferred from homology"/>
<dbReference type="Pfam" id="PF03023">
    <property type="entry name" value="MurJ"/>
    <property type="match status" value="1"/>
</dbReference>
<dbReference type="GO" id="GO:0034204">
    <property type="term" value="P:lipid translocation"/>
    <property type="evidence" value="ECO:0007669"/>
    <property type="project" value="TreeGrafter"/>
</dbReference>
<dbReference type="EMBL" id="CP042426">
    <property type="protein sequence ID" value="QFQ32158.1"/>
    <property type="molecule type" value="Genomic_DNA"/>
</dbReference>
<evidence type="ECO:0000256" key="4">
    <source>
        <dbReference type="ARBA" id="ARBA00022960"/>
    </source>
</evidence>
<keyword evidence="5 10" id="KW-0573">Peptidoglycan synthesis</keyword>
<gene>
    <name evidence="10 12" type="primary">murJ</name>
    <name evidence="12" type="ORF">FQV32_01890</name>
</gene>
<organism evidence="12 13">
    <name type="scientific">Buchnera aphidicola</name>
    <name type="common">Aphis gossypii</name>
    <dbReference type="NCBI Taxonomy" id="98785"/>
    <lineage>
        <taxon>Bacteria</taxon>
        <taxon>Pseudomonadati</taxon>
        <taxon>Pseudomonadota</taxon>
        <taxon>Gammaproteobacteria</taxon>
        <taxon>Enterobacterales</taxon>
        <taxon>Erwiniaceae</taxon>
        <taxon>Buchnera</taxon>
    </lineage>
</organism>
<comment type="pathway">
    <text evidence="10">Cell wall biogenesis; peptidoglycan biosynthesis.</text>
</comment>
<evidence type="ECO:0000256" key="3">
    <source>
        <dbReference type="ARBA" id="ARBA00022692"/>
    </source>
</evidence>
<dbReference type="GO" id="GO:0071555">
    <property type="term" value="P:cell wall organization"/>
    <property type="evidence" value="ECO:0007669"/>
    <property type="project" value="UniProtKB-UniRule"/>
</dbReference>
<feature type="transmembrane region" description="Helical" evidence="10">
    <location>
        <begin position="157"/>
        <end position="182"/>
    </location>
</feature>
<dbReference type="GO" id="GO:0015648">
    <property type="term" value="F:lipid-linked peptidoglycan transporter activity"/>
    <property type="evidence" value="ECO:0007669"/>
    <property type="project" value="UniProtKB-UniRule"/>
</dbReference>
<keyword evidence="10" id="KW-0997">Cell inner membrane</keyword>
<comment type="function">
    <text evidence="8 10 11">Involved in peptidoglycan biosynthesis. Transports lipid-linked peptidoglycan precursors from the inner to the outer leaflet of the cytoplasmic membrane.</text>
</comment>
<keyword evidence="10 11" id="KW-0813">Transport</keyword>
<keyword evidence="2 10" id="KW-1003">Cell membrane</keyword>
<dbReference type="GO" id="GO:0005886">
    <property type="term" value="C:plasma membrane"/>
    <property type="evidence" value="ECO:0007669"/>
    <property type="project" value="UniProtKB-SubCell"/>
</dbReference>
<feature type="transmembrane region" description="Helical" evidence="10">
    <location>
        <begin position="411"/>
        <end position="430"/>
    </location>
</feature>
<dbReference type="PANTHER" id="PTHR47019">
    <property type="entry name" value="LIPID II FLIPPASE MURJ"/>
    <property type="match status" value="1"/>
</dbReference>
<evidence type="ECO:0000313" key="12">
    <source>
        <dbReference type="EMBL" id="QFQ32158.1"/>
    </source>
</evidence>
<evidence type="ECO:0000256" key="7">
    <source>
        <dbReference type="ARBA" id="ARBA00023136"/>
    </source>
</evidence>
<keyword evidence="4 10" id="KW-0133">Cell shape</keyword>
<evidence type="ECO:0000256" key="11">
    <source>
        <dbReference type="PIRNR" id="PIRNR002869"/>
    </source>
</evidence>
<comment type="caution">
    <text evidence="10">Lacks conserved residue(s) required for the propagation of feature annotation.</text>
</comment>
<evidence type="ECO:0000256" key="9">
    <source>
        <dbReference type="ARBA" id="ARBA00061532"/>
    </source>
</evidence>
<keyword evidence="6 10" id="KW-1133">Transmembrane helix</keyword>
<feature type="transmembrane region" description="Helical" evidence="10">
    <location>
        <begin position="478"/>
        <end position="505"/>
    </location>
</feature>
<protein>
    <recommendedName>
        <fullName evidence="10">Probable lipid II flippase MurJ</fullName>
    </recommendedName>
</protein>
<evidence type="ECO:0000256" key="1">
    <source>
        <dbReference type="ARBA" id="ARBA00004651"/>
    </source>
</evidence>
<dbReference type="RefSeq" id="WP_158346420.1">
    <property type="nucleotide sequence ID" value="NZ_CP042426.1"/>
</dbReference>
<evidence type="ECO:0000256" key="5">
    <source>
        <dbReference type="ARBA" id="ARBA00022984"/>
    </source>
</evidence>
<feature type="transmembrane region" description="Helical" evidence="10">
    <location>
        <begin position="247"/>
        <end position="268"/>
    </location>
</feature>
<dbReference type="InterPro" id="IPR051050">
    <property type="entry name" value="Lipid_II_flippase_MurJ/MviN"/>
</dbReference>
<sequence>MNLLKSLFSLSFMTLISRILGFFRDLIIARIFGVSIYTDAFFIAFKIPNLLRRLFFEGAFSQSFTPILIDYKSNKKMHHIKDFVACLLGFIICALSIIVILGIIFSDYLIKFTAPGFSDCLKKFQVSSTLLEIMFPYVLLISLSSLYSSILNSWNYFAVPAISPILLNITMIICSIFLNNFFTPPILILAWSVIIGGFIQLIYQFPYLLKINMLMMPKFNFKNIGLLKVLKKIGPCLIGASANQISLIFNTIFISLLNSGSISWMYYADRLIEFPIGMLGTSLSTILFTSLSKSYSKHKLEDYKKLLHWGFRIALILSLPTSIMLFILAKPLVVILFQYGKFTDFDVLMTQRALKLYSIGLIALVLVKILSSAFYASQEINFPTRVALFTLSMTQILNPCLIYYLQHAGLALSFSIFGWINFSILYWKLYQKKLISFNINELIFIFRLLISAFSMIFFLIFMLYFIPLYNVSSFFTKIIRLFTILFFSGMIYLTCLHFLGVSFLYNLNNNKKNKIIN</sequence>
<feature type="transmembrane region" description="Helical" evidence="10">
    <location>
        <begin position="130"/>
        <end position="150"/>
    </location>
</feature>
<accession>A0A5J6ZC19</accession>
<feature type="transmembrane region" description="Helical" evidence="10">
    <location>
        <begin position="442"/>
        <end position="466"/>
    </location>
</feature>
<evidence type="ECO:0000256" key="6">
    <source>
        <dbReference type="ARBA" id="ARBA00022989"/>
    </source>
</evidence>
<keyword evidence="10 11" id="KW-0961">Cell wall biogenesis/degradation</keyword>
<keyword evidence="3 10" id="KW-0812">Transmembrane</keyword>
<evidence type="ECO:0000313" key="13">
    <source>
        <dbReference type="Proteomes" id="UP000326914"/>
    </source>
</evidence>
<keyword evidence="7 10" id="KW-0472">Membrane</keyword>
<feature type="transmembrane region" description="Helical" evidence="10">
    <location>
        <begin position="27"/>
        <end position="45"/>
    </location>
</feature>
<dbReference type="Proteomes" id="UP000326914">
    <property type="component" value="Chromosome"/>
</dbReference>
<feature type="transmembrane region" description="Helical" evidence="10">
    <location>
        <begin position="356"/>
        <end position="374"/>
    </location>
</feature>
<dbReference type="UniPathway" id="UPA00219"/>
<feature type="transmembrane region" description="Helical" evidence="10">
    <location>
        <begin position="83"/>
        <end position="110"/>
    </location>
</feature>
<evidence type="ECO:0000256" key="10">
    <source>
        <dbReference type="HAMAP-Rule" id="MF_02078"/>
    </source>
</evidence>
<dbReference type="NCBIfam" id="TIGR01695">
    <property type="entry name" value="murJ_mviN"/>
    <property type="match status" value="1"/>
</dbReference>
<dbReference type="OrthoDB" id="9816572at2"/>
<comment type="subcellular location">
    <subcellularLocation>
        <location evidence="10">Cell inner membrane</location>
        <topology evidence="10">Multi-pass membrane protein</topology>
    </subcellularLocation>
    <subcellularLocation>
        <location evidence="1">Cell membrane</location>
        <topology evidence="1">Multi-pass membrane protein</topology>
    </subcellularLocation>
</comment>
<reference evidence="12 13" key="1">
    <citation type="submission" date="2019-07" db="EMBL/GenBank/DDBJ databases">
        <title>Buchnera limit thermal tolerance of host aphids.</title>
        <authorList>
            <person name="Zhang B."/>
            <person name="Moran N."/>
        </authorList>
    </citation>
    <scope>NUCLEOTIDE SEQUENCE [LARGE SCALE GENOMIC DNA]</scope>
    <source>
        <strain evidence="12 13">Ago-UT1</strain>
    </source>
</reference>
<dbReference type="InterPro" id="IPR004268">
    <property type="entry name" value="MurJ"/>
</dbReference>
<dbReference type="GO" id="GO:0008360">
    <property type="term" value="P:regulation of cell shape"/>
    <property type="evidence" value="ECO:0007669"/>
    <property type="project" value="UniProtKB-UniRule"/>
</dbReference>
<dbReference type="PIRSF" id="PIRSF002869">
    <property type="entry name" value="MviN"/>
    <property type="match status" value="1"/>
</dbReference>
<comment type="similarity">
    <text evidence="9 10 11">Belongs to the MurJ/MviN family.</text>
</comment>
<feature type="transmembrane region" description="Helical" evidence="10">
    <location>
        <begin position="313"/>
        <end position="336"/>
    </location>
</feature>
<dbReference type="PANTHER" id="PTHR47019:SF1">
    <property type="entry name" value="LIPID II FLIPPASE MURJ"/>
    <property type="match status" value="1"/>
</dbReference>
<evidence type="ECO:0000256" key="8">
    <source>
        <dbReference type="ARBA" id="ARBA00060041"/>
    </source>
</evidence>
<name>A0A5J6ZC19_9GAMM</name>
<dbReference type="PRINTS" id="PR01806">
    <property type="entry name" value="VIRFACTRMVIN"/>
</dbReference>
<dbReference type="HAMAP" id="MF_02078">
    <property type="entry name" value="MurJ_MviN"/>
    <property type="match status" value="1"/>
</dbReference>
<dbReference type="CDD" id="cd13123">
    <property type="entry name" value="MATE_MurJ_like"/>
    <property type="match status" value="1"/>
</dbReference>
<evidence type="ECO:0000256" key="2">
    <source>
        <dbReference type="ARBA" id="ARBA00022475"/>
    </source>
</evidence>
<feature type="transmembrane region" description="Helical" evidence="10">
    <location>
        <begin position="188"/>
        <end position="209"/>
    </location>
</feature>
<dbReference type="GO" id="GO:0009252">
    <property type="term" value="P:peptidoglycan biosynthetic process"/>
    <property type="evidence" value="ECO:0007669"/>
    <property type="project" value="UniProtKB-UniRule"/>
</dbReference>